<dbReference type="Gene3D" id="2.60.40.10">
    <property type="entry name" value="Immunoglobulins"/>
    <property type="match status" value="1"/>
</dbReference>
<dbReference type="InterPro" id="IPR036179">
    <property type="entry name" value="Ig-like_dom_sf"/>
</dbReference>
<reference evidence="2 3" key="1">
    <citation type="journal article" date="2018" name="J. Allergy Clin. Immunol.">
        <title>High-quality assembly of Dermatophagoides pteronyssinus genome and transcriptome reveals a wide range of novel allergens.</title>
        <authorList>
            <person name="Liu X.Y."/>
            <person name="Yang K.Y."/>
            <person name="Wang M.Q."/>
            <person name="Kwok J.S."/>
            <person name="Zeng X."/>
            <person name="Yang Z."/>
            <person name="Xiao X.J."/>
            <person name="Lau C.P."/>
            <person name="Li Y."/>
            <person name="Huang Z.M."/>
            <person name="Ba J.G."/>
            <person name="Yim A.K."/>
            <person name="Ouyang C.Y."/>
            <person name="Ngai S.M."/>
            <person name="Chan T.F."/>
            <person name="Leung E.L."/>
            <person name="Liu L."/>
            <person name="Liu Z.G."/>
            <person name="Tsui S.K."/>
        </authorList>
    </citation>
    <scope>NUCLEOTIDE SEQUENCE [LARGE SCALE GENOMIC DNA]</scope>
    <source>
        <strain evidence="2">Derp</strain>
    </source>
</reference>
<dbReference type="PANTHER" id="PTHR21261">
    <property type="entry name" value="BEAT PROTEIN"/>
    <property type="match status" value="1"/>
</dbReference>
<dbReference type="Pfam" id="PF07686">
    <property type="entry name" value="V-set"/>
    <property type="match status" value="1"/>
</dbReference>
<accession>A0ABQ8JTY3</accession>
<feature type="domain" description="Ig-like" evidence="1">
    <location>
        <begin position="44"/>
        <end position="148"/>
    </location>
</feature>
<evidence type="ECO:0000313" key="2">
    <source>
        <dbReference type="EMBL" id="KAH9426046.1"/>
    </source>
</evidence>
<gene>
    <name evidence="2" type="ORF">DERP_006986</name>
</gene>
<dbReference type="InterPro" id="IPR007110">
    <property type="entry name" value="Ig-like_dom"/>
</dbReference>
<keyword evidence="3" id="KW-1185">Reference proteome</keyword>
<sequence length="236" mass="27952">MLIFFPKNIKPPAAEAATNPDEIILNSTRTHYQIIDSDLAKNDPISRIEIIFDTPVFQYENLILECRYRLNVDKKLYSIKWYKDDDEFFQYMPNDYPKVQHYNNKIITTMPEYEIGYNSFRLLLQNINIEYQGIYSCELSTDAPEFMTFKDYKLLEFCRIKVHESVAPNDYLIIYNTVNHTDGLQTRTVRLKFIVNEEHYQLGHMKLECVAIYRKLIIGENGTIVRIESSSVHHQE</sequence>
<dbReference type="InterPro" id="IPR013783">
    <property type="entry name" value="Ig-like_fold"/>
</dbReference>
<reference evidence="2 3" key="2">
    <citation type="journal article" date="2022" name="Mol. Biol. Evol.">
        <title>Comparative Genomics Reveals Insights into the Divergent Evolution of Astigmatic Mites and Household Pest Adaptations.</title>
        <authorList>
            <person name="Xiong Q."/>
            <person name="Wan A.T."/>
            <person name="Liu X."/>
            <person name="Fung C.S."/>
            <person name="Xiao X."/>
            <person name="Malainual N."/>
            <person name="Hou J."/>
            <person name="Wang L."/>
            <person name="Wang M."/>
            <person name="Yang K.Y."/>
            <person name="Cui Y."/>
            <person name="Leung E.L."/>
            <person name="Nong W."/>
            <person name="Shin S.K."/>
            <person name="Au S.W."/>
            <person name="Jeong K.Y."/>
            <person name="Chew F.T."/>
            <person name="Hui J.H."/>
            <person name="Leung T.F."/>
            <person name="Tungtrongchitr A."/>
            <person name="Zhong N."/>
            <person name="Liu Z."/>
            <person name="Tsui S.K."/>
        </authorList>
    </citation>
    <scope>NUCLEOTIDE SEQUENCE [LARGE SCALE GENOMIC DNA]</scope>
    <source>
        <strain evidence="2">Derp</strain>
    </source>
</reference>
<proteinExistence type="predicted"/>
<dbReference type="PANTHER" id="PTHR21261:SF15">
    <property type="entry name" value="BEATEN PATH IIIA, ISOFORM D-RELATED"/>
    <property type="match status" value="1"/>
</dbReference>
<organism evidence="2 3">
    <name type="scientific">Dermatophagoides pteronyssinus</name>
    <name type="common">European house dust mite</name>
    <dbReference type="NCBI Taxonomy" id="6956"/>
    <lineage>
        <taxon>Eukaryota</taxon>
        <taxon>Metazoa</taxon>
        <taxon>Ecdysozoa</taxon>
        <taxon>Arthropoda</taxon>
        <taxon>Chelicerata</taxon>
        <taxon>Arachnida</taxon>
        <taxon>Acari</taxon>
        <taxon>Acariformes</taxon>
        <taxon>Sarcoptiformes</taxon>
        <taxon>Astigmata</taxon>
        <taxon>Psoroptidia</taxon>
        <taxon>Analgoidea</taxon>
        <taxon>Pyroglyphidae</taxon>
        <taxon>Dermatophagoidinae</taxon>
        <taxon>Dermatophagoides</taxon>
    </lineage>
</organism>
<dbReference type="PROSITE" id="PS50835">
    <property type="entry name" value="IG_LIKE"/>
    <property type="match status" value="1"/>
</dbReference>
<dbReference type="SUPFAM" id="SSF48726">
    <property type="entry name" value="Immunoglobulin"/>
    <property type="match status" value="1"/>
</dbReference>
<name>A0ABQ8JTY3_DERPT</name>
<protein>
    <recommendedName>
        <fullName evidence="1">Ig-like domain-containing protein</fullName>
    </recommendedName>
</protein>
<evidence type="ECO:0000259" key="1">
    <source>
        <dbReference type="PROSITE" id="PS50835"/>
    </source>
</evidence>
<dbReference type="EMBL" id="NJHN03000012">
    <property type="protein sequence ID" value="KAH9426046.1"/>
    <property type="molecule type" value="Genomic_DNA"/>
</dbReference>
<feature type="non-terminal residue" evidence="2">
    <location>
        <position position="236"/>
    </location>
</feature>
<dbReference type="Proteomes" id="UP000887458">
    <property type="component" value="Unassembled WGS sequence"/>
</dbReference>
<dbReference type="InterPro" id="IPR013106">
    <property type="entry name" value="Ig_V-set"/>
</dbReference>
<comment type="caution">
    <text evidence="2">The sequence shown here is derived from an EMBL/GenBank/DDBJ whole genome shotgun (WGS) entry which is preliminary data.</text>
</comment>
<evidence type="ECO:0000313" key="3">
    <source>
        <dbReference type="Proteomes" id="UP000887458"/>
    </source>
</evidence>